<feature type="region of interest" description="Disordered" evidence="1">
    <location>
        <begin position="738"/>
        <end position="766"/>
    </location>
</feature>
<reference evidence="2 3" key="1">
    <citation type="journal article" date="2007" name="Science">
        <title>The Chlamydomonas genome reveals the evolution of key animal and plant functions.</title>
        <authorList>
            <person name="Merchant S.S."/>
            <person name="Prochnik S.E."/>
            <person name="Vallon O."/>
            <person name="Harris E.H."/>
            <person name="Karpowicz S.J."/>
            <person name="Witman G.B."/>
            <person name="Terry A."/>
            <person name="Salamov A."/>
            <person name="Fritz-Laylin L.K."/>
            <person name="Marechal-Drouard L."/>
            <person name="Marshall W.F."/>
            <person name="Qu L.H."/>
            <person name="Nelson D.R."/>
            <person name="Sanderfoot A.A."/>
            <person name="Spalding M.H."/>
            <person name="Kapitonov V.V."/>
            <person name="Ren Q."/>
            <person name="Ferris P."/>
            <person name="Lindquist E."/>
            <person name="Shapiro H."/>
            <person name="Lucas S.M."/>
            <person name="Grimwood J."/>
            <person name="Schmutz J."/>
            <person name="Cardol P."/>
            <person name="Cerutti H."/>
            <person name="Chanfreau G."/>
            <person name="Chen C.L."/>
            <person name="Cognat V."/>
            <person name="Croft M.T."/>
            <person name="Dent R."/>
            <person name="Dutcher S."/>
            <person name="Fernandez E."/>
            <person name="Fukuzawa H."/>
            <person name="Gonzalez-Ballester D."/>
            <person name="Gonzalez-Halphen D."/>
            <person name="Hallmann A."/>
            <person name="Hanikenne M."/>
            <person name="Hippler M."/>
            <person name="Inwood W."/>
            <person name="Jabbari K."/>
            <person name="Kalanon M."/>
            <person name="Kuras R."/>
            <person name="Lefebvre P.A."/>
            <person name="Lemaire S.D."/>
            <person name="Lobanov A.V."/>
            <person name="Lohr M."/>
            <person name="Manuell A."/>
            <person name="Meier I."/>
            <person name="Mets L."/>
            <person name="Mittag M."/>
            <person name="Mittelmeier T."/>
            <person name="Moroney J.V."/>
            <person name="Moseley J."/>
            <person name="Napoli C."/>
            <person name="Nedelcu A.M."/>
            <person name="Niyogi K."/>
            <person name="Novoselov S.V."/>
            <person name="Paulsen I.T."/>
            <person name="Pazour G."/>
            <person name="Purton S."/>
            <person name="Ral J.P."/>
            <person name="Riano-Pachon D.M."/>
            <person name="Riekhof W."/>
            <person name="Rymarquis L."/>
            <person name="Schroda M."/>
            <person name="Stern D."/>
            <person name="Umen J."/>
            <person name="Willows R."/>
            <person name="Wilson N."/>
            <person name="Zimmer S.L."/>
            <person name="Allmer J."/>
            <person name="Balk J."/>
            <person name="Bisova K."/>
            <person name="Chen C.J."/>
            <person name="Elias M."/>
            <person name="Gendler K."/>
            <person name="Hauser C."/>
            <person name="Lamb M.R."/>
            <person name="Ledford H."/>
            <person name="Long J.C."/>
            <person name="Minagawa J."/>
            <person name="Page M.D."/>
            <person name="Pan J."/>
            <person name="Pootakham W."/>
            <person name="Roje S."/>
            <person name="Rose A."/>
            <person name="Stahlberg E."/>
            <person name="Terauchi A.M."/>
            <person name="Yang P."/>
            <person name="Ball S."/>
            <person name="Bowler C."/>
            <person name="Dieckmann C.L."/>
            <person name="Gladyshev V.N."/>
            <person name="Green P."/>
            <person name="Jorgensen R."/>
            <person name="Mayfield S."/>
            <person name="Mueller-Roeber B."/>
            <person name="Rajamani S."/>
            <person name="Sayre R.T."/>
            <person name="Brokstein P."/>
            <person name="Dubchak I."/>
            <person name="Goodstein D."/>
            <person name="Hornick L."/>
            <person name="Huang Y.W."/>
            <person name="Jhaveri J."/>
            <person name="Luo Y."/>
            <person name="Martinez D."/>
            <person name="Ngau W.C."/>
            <person name="Otillar B."/>
            <person name="Poliakov A."/>
            <person name="Porter A."/>
            <person name="Szajkowski L."/>
            <person name="Werner G."/>
            <person name="Zhou K."/>
            <person name="Grigoriev I.V."/>
            <person name="Rokhsar D.S."/>
            <person name="Grossman A.R."/>
        </authorList>
    </citation>
    <scope>NUCLEOTIDE SEQUENCE [LARGE SCALE GENOMIC DNA]</scope>
    <source>
        <strain evidence="3">CC-503</strain>
    </source>
</reference>
<name>A0A2K3D1I4_CHLRE</name>
<keyword evidence="3" id="KW-1185">Reference proteome</keyword>
<feature type="compositionally biased region" description="Low complexity" evidence="1">
    <location>
        <begin position="378"/>
        <end position="407"/>
    </location>
</feature>
<dbReference type="Gramene" id="PNW74392">
    <property type="protein sequence ID" value="PNW74392"/>
    <property type="gene ID" value="CHLRE_13g606700v5"/>
</dbReference>
<proteinExistence type="predicted"/>
<feature type="compositionally biased region" description="Polar residues" evidence="1">
    <location>
        <begin position="323"/>
        <end position="347"/>
    </location>
</feature>
<feature type="compositionally biased region" description="Basic and acidic residues" evidence="1">
    <location>
        <begin position="636"/>
        <end position="660"/>
    </location>
</feature>
<dbReference type="OrthoDB" id="10627353at2759"/>
<gene>
    <name evidence="2" type="ORF">CHLRE_13g606700v5</name>
</gene>
<protein>
    <submittedName>
        <fullName evidence="2">Uncharacterized protein</fullName>
    </submittedName>
</protein>
<feature type="region of interest" description="Disordered" evidence="1">
    <location>
        <begin position="185"/>
        <end position="208"/>
    </location>
</feature>
<feature type="region of interest" description="Disordered" evidence="1">
    <location>
        <begin position="606"/>
        <end position="669"/>
    </location>
</feature>
<dbReference type="AlphaFoldDB" id="A0A2K3D1I4"/>
<feature type="region of interest" description="Disordered" evidence="1">
    <location>
        <begin position="437"/>
        <end position="480"/>
    </location>
</feature>
<feature type="compositionally biased region" description="Low complexity" evidence="1">
    <location>
        <begin position="125"/>
        <end position="138"/>
    </location>
</feature>
<dbReference type="Proteomes" id="UP000006906">
    <property type="component" value="Chromosome 13"/>
</dbReference>
<feature type="region of interest" description="Disordered" evidence="1">
    <location>
        <begin position="540"/>
        <end position="567"/>
    </location>
</feature>
<sequence length="766" mass="77470">MPPSGLASWLACFGQPTSSQPKAHSRDHPRHAVTKELPPERAQIHGQVATSGLADCQAGTTAPETDPLGFHTVGPARARPEPHPQNAWSVSFNGTSYGGACKHVAPGEDRSSVQHAGASGERSSAPTEPTAERAAALRAAADTAAAGAVPKLSEPGAYVPTAAAAKAELPARAAAVAAAAVASWPSREQAPQAAAPAGRLPGEQPRTAQVSVEIEPQEEAGRISRWLAAQPAHGIPPPADEAPAASAYATAGGDGLQRKQRSKRVAEDGGGPRGGDEGESVPQDEALAAVLAAAERTDAWVASTLPSARHTASGGSDVRGGTAHQQPTAQHTSSKRLLSTRPSSNRVSGALAAEPAPAAAMAAAAPVLRISASGRHLQQQPQPQRQSTSGALNSAAATGGSSSSRRAPLTKGPSMRHDLLGLALTELHDILEAAPSAAPHPAHDAGADVGAAAAAAHHGNGRASDTGLSGSGARGAVSNDPHELGRAVLQVLHKMPSSRQAMDAAAAPAQANPVHKAHSSRAIASKAHSAKAMLAMTPSARDFAPHPSGGGAQPAAGASGAPGATRTAPAAASAAGVVQPVEAHSSAAVHAGAAAAPIGVVLEDDDGEQQASGAPARTAPPPRKAATFRKTHSQARRPDAAGRSSSHKDLSRRVAPRADELDTTNRGLLDGEDAAAGRTLVRVMKRFSESGPEAAAQYVAGGGATSSAAAAPRIKDVAAQRCLQEGMLLSAALRLNSQRHPQEQVQHKQQSLQERPLRKTVSTRQH</sequence>
<feature type="compositionally biased region" description="Low complexity" evidence="1">
    <location>
        <begin position="241"/>
        <end position="251"/>
    </location>
</feature>
<evidence type="ECO:0000313" key="2">
    <source>
        <dbReference type="EMBL" id="PNW74392.1"/>
    </source>
</evidence>
<feature type="compositionally biased region" description="Basic residues" evidence="1">
    <location>
        <begin position="626"/>
        <end position="635"/>
    </location>
</feature>
<dbReference type="ExpressionAtlas" id="A0A2K3D1I4">
    <property type="expression patterns" value="baseline and differential"/>
</dbReference>
<feature type="region of interest" description="Disordered" evidence="1">
    <location>
        <begin position="374"/>
        <end position="414"/>
    </location>
</feature>
<accession>A0A2K3D1I4</accession>
<feature type="region of interest" description="Disordered" evidence="1">
    <location>
        <begin position="231"/>
        <end position="282"/>
    </location>
</feature>
<organism evidence="2 3">
    <name type="scientific">Chlamydomonas reinhardtii</name>
    <name type="common">Chlamydomonas smithii</name>
    <dbReference type="NCBI Taxonomy" id="3055"/>
    <lineage>
        <taxon>Eukaryota</taxon>
        <taxon>Viridiplantae</taxon>
        <taxon>Chlorophyta</taxon>
        <taxon>core chlorophytes</taxon>
        <taxon>Chlorophyceae</taxon>
        <taxon>CS clade</taxon>
        <taxon>Chlamydomonadales</taxon>
        <taxon>Chlamydomonadaceae</taxon>
        <taxon>Chlamydomonas</taxon>
    </lineage>
</organism>
<feature type="compositionally biased region" description="Basic residues" evidence="1">
    <location>
        <begin position="23"/>
        <end position="32"/>
    </location>
</feature>
<dbReference type="GeneID" id="5724697"/>
<feature type="compositionally biased region" description="Basic and acidic residues" evidence="1">
    <location>
        <begin position="33"/>
        <end position="43"/>
    </location>
</feature>
<dbReference type="KEGG" id="cre:CHLRE_13g606700v5"/>
<dbReference type="InParanoid" id="A0A2K3D1I4"/>
<feature type="compositionally biased region" description="Polar residues" evidence="1">
    <location>
        <begin position="86"/>
        <end position="95"/>
    </location>
</feature>
<feature type="compositionally biased region" description="Low complexity" evidence="1">
    <location>
        <begin position="447"/>
        <end position="458"/>
    </location>
</feature>
<dbReference type="RefSeq" id="XP_042917866.1">
    <property type="nucleotide sequence ID" value="XM_043069891.1"/>
</dbReference>
<feature type="region of interest" description="Disordered" evidence="1">
    <location>
        <begin position="306"/>
        <end position="352"/>
    </location>
</feature>
<feature type="compositionally biased region" description="Low complexity" evidence="1">
    <location>
        <begin position="553"/>
        <end position="567"/>
    </location>
</feature>
<evidence type="ECO:0000256" key="1">
    <source>
        <dbReference type="SAM" id="MobiDB-lite"/>
    </source>
</evidence>
<evidence type="ECO:0000313" key="3">
    <source>
        <dbReference type="Proteomes" id="UP000006906"/>
    </source>
</evidence>
<feature type="region of interest" description="Disordered" evidence="1">
    <location>
        <begin position="1"/>
        <end position="138"/>
    </location>
</feature>
<dbReference type="EMBL" id="CM008974">
    <property type="protein sequence ID" value="PNW74392.1"/>
    <property type="molecule type" value="Genomic_DNA"/>
</dbReference>